<dbReference type="PANTHER" id="PTHR36220:SF1">
    <property type="entry name" value="GAMMA TUBULIN COMPLEX COMPONENT C-TERMINAL DOMAIN-CONTAINING PROTEIN"/>
    <property type="match status" value="1"/>
</dbReference>
<name>A0ABY4WQD2_9GAMM</name>
<keyword evidence="1" id="KW-0732">Signal</keyword>
<protein>
    <submittedName>
        <fullName evidence="5">FG-GAP repeat protein</fullName>
    </submittedName>
</protein>
<evidence type="ECO:0000256" key="2">
    <source>
        <dbReference type="ARBA" id="ARBA00022737"/>
    </source>
</evidence>
<dbReference type="PROSITE" id="PS51257">
    <property type="entry name" value="PROKAR_LIPOPROTEIN"/>
    <property type="match status" value="1"/>
</dbReference>
<accession>A0ABY4WQD2</accession>
<gene>
    <name evidence="5" type="ORF">K6Q96_12775</name>
</gene>
<keyword evidence="3" id="KW-0325">Glycoprotein</keyword>
<dbReference type="PANTHER" id="PTHR36220">
    <property type="entry name" value="UNNAMED PRODUCT"/>
    <property type="match status" value="1"/>
</dbReference>
<evidence type="ECO:0000256" key="4">
    <source>
        <dbReference type="SAM" id="MobiDB-lite"/>
    </source>
</evidence>
<dbReference type="RefSeq" id="WP_251876249.1">
    <property type="nucleotide sequence ID" value="NZ_CP082275.1"/>
</dbReference>
<dbReference type="EMBL" id="CP082275">
    <property type="protein sequence ID" value="USH01743.1"/>
    <property type="molecule type" value="Genomic_DNA"/>
</dbReference>
<reference evidence="5" key="1">
    <citation type="submission" date="2021-08" db="EMBL/GenBank/DDBJ databases">
        <authorList>
            <person name="Sakaguchi M."/>
            <person name="Kikuchi T."/>
            <person name="Urbanczyk H."/>
        </authorList>
    </citation>
    <scope>NUCLEOTIDE SEQUENCE</scope>
    <source>
        <strain evidence="5">020920N</strain>
    </source>
</reference>
<keyword evidence="2" id="KW-0677">Repeat</keyword>
<dbReference type="Pfam" id="PF14312">
    <property type="entry name" value="FG-GAP_2"/>
    <property type="match status" value="2"/>
</dbReference>
<evidence type="ECO:0000313" key="6">
    <source>
        <dbReference type="Proteomes" id="UP001056255"/>
    </source>
</evidence>
<dbReference type="Proteomes" id="UP001056255">
    <property type="component" value="Chromosome I"/>
</dbReference>
<dbReference type="SUPFAM" id="SSF82171">
    <property type="entry name" value="DPP6 N-terminal domain-like"/>
    <property type="match status" value="1"/>
</dbReference>
<dbReference type="SMART" id="SM00191">
    <property type="entry name" value="Int_alpha"/>
    <property type="match status" value="4"/>
</dbReference>
<evidence type="ECO:0000313" key="5">
    <source>
        <dbReference type="EMBL" id="USH01743.1"/>
    </source>
</evidence>
<sequence length="621" mass="64878">MYIYLKIVFFMAVPVLTGCPELVLWQERSTPKDEVSSSSLSAFNIISVSPANSSSPTAYIGRVEFEWDAAGENNESPISYSICQKDPSQSQGCLELASVTNALSLNVDIGGALSAVQGDYFIRASRDGLQKDSNEISIVNTVANQLIGYIKASNAESLDEYGSSIALSEDGNTLVVGAANESSNATGVNGDEADNSSASSGAVYVYRRQGGVWSKQAYIKPSILDSGDNFGKSVSLSADGNTLSVTAPGEDSSTNSINSDASDNGGDGNGAVYVFRYSAGTWNQQAYIKPSNSGSRDAFGNAGQLSEDGNTLAVCARNEDSNAIGIDGDGSNNLASNSGAVYVFRFDGSDWAQDAYIKASNTEANDTFCFGLAISGDGNTLASGAWSEDSDTIGIDGDQSNNDAVNAGAVYVFRYDLALGWQQESYIKASNTGNGDRFGNLVDLNQDGTVLVATSFYEDSDGSGVNGDQSNNASSNSGAAYVFRYSAGSWMQEAFIKMENADSFDRFGESVALSGDGGTLVIASAGDDSNAIGIDGEQTDNSNTNTGSAAVYRYDNSVWTFSHYLKGTATDDEDNFGASIALSEDGSRIAISADLESSSALDINGDPTDNSATNSGAVYLF</sequence>
<organism evidence="5 6">
    <name type="scientific">Grimontia kaedaensis</name>
    <dbReference type="NCBI Taxonomy" id="2872157"/>
    <lineage>
        <taxon>Bacteria</taxon>
        <taxon>Pseudomonadati</taxon>
        <taxon>Pseudomonadota</taxon>
        <taxon>Gammaproteobacteria</taxon>
        <taxon>Vibrionales</taxon>
        <taxon>Vibrionaceae</taxon>
        <taxon>Grimontia</taxon>
    </lineage>
</organism>
<proteinExistence type="predicted"/>
<feature type="region of interest" description="Disordered" evidence="4">
    <location>
        <begin position="243"/>
        <end position="264"/>
    </location>
</feature>
<evidence type="ECO:0000256" key="1">
    <source>
        <dbReference type="ARBA" id="ARBA00022729"/>
    </source>
</evidence>
<feature type="compositionally biased region" description="Low complexity" evidence="4">
    <location>
        <begin position="255"/>
        <end position="264"/>
    </location>
</feature>
<keyword evidence="6" id="KW-1185">Reference proteome</keyword>
<dbReference type="InterPro" id="IPR013517">
    <property type="entry name" value="FG-GAP"/>
</dbReference>
<dbReference type="Gene3D" id="2.130.10.130">
    <property type="entry name" value="Integrin alpha, N-terminal"/>
    <property type="match status" value="3"/>
</dbReference>
<dbReference type="InterPro" id="IPR013519">
    <property type="entry name" value="Int_alpha_beta-p"/>
</dbReference>
<dbReference type="InterPro" id="IPR028994">
    <property type="entry name" value="Integrin_alpha_N"/>
</dbReference>
<evidence type="ECO:0000256" key="3">
    <source>
        <dbReference type="ARBA" id="ARBA00023180"/>
    </source>
</evidence>